<dbReference type="Proteomes" id="UP000503640">
    <property type="component" value="Unassembled WGS sequence"/>
</dbReference>
<keyword evidence="1" id="KW-0812">Transmembrane</keyword>
<evidence type="ECO:0000256" key="1">
    <source>
        <dbReference type="SAM" id="Phobius"/>
    </source>
</evidence>
<evidence type="ECO:0000259" key="2">
    <source>
        <dbReference type="Pfam" id="PF14237"/>
    </source>
</evidence>
<evidence type="ECO:0000313" key="4">
    <source>
        <dbReference type="Proteomes" id="UP000503640"/>
    </source>
</evidence>
<feature type="transmembrane region" description="Helical" evidence="1">
    <location>
        <begin position="73"/>
        <end position="93"/>
    </location>
</feature>
<dbReference type="Pfam" id="PF14237">
    <property type="entry name" value="GYF_2"/>
    <property type="match status" value="1"/>
</dbReference>
<dbReference type="EMBL" id="BJTG01000004">
    <property type="protein sequence ID" value="GEJ57207.1"/>
    <property type="molecule type" value="Genomic_DNA"/>
</dbReference>
<dbReference type="InterPro" id="IPR025640">
    <property type="entry name" value="GYF_2"/>
</dbReference>
<evidence type="ECO:0000313" key="3">
    <source>
        <dbReference type="EMBL" id="GEJ57207.1"/>
    </source>
</evidence>
<sequence>MTPRAPARYVIRNRQGEELVCPSLADLHALYAQGFLSDDDLVRQEGAERWTPAGRMPALHGVRDRRADPRRMLVVLAAAMILALALALLARGLR</sequence>
<gene>
    <name evidence="3" type="ORF">AMYX_19480</name>
</gene>
<proteinExistence type="predicted"/>
<protein>
    <recommendedName>
        <fullName evidence="2">GYF domain-containing protein</fullName>
    </recommendedName>
</protein>
<name>A0A7I9VMJ0_9BACT</name>
<dbReference type="AlphaFoldDB" id="A0A7I9VMJ0"/>
<comment type="caution">
    <text evidence="3">The sequence shown here is derived from an EMBL/GenBank/DDBJ whole genome shotgun (WGS) entry which is preliminary data.</text>
</comment>
<keyword evidence="4" id="KW-1185">Reference proteome</keyword>
<keyword evidence="1" id="KW-0472">Membrane</keyword>
<reference evidence="4" key="1">
    <citation type="journal article" date="2020" name="Appl. Environ. Microbiol.">
        <title>Diazotrophic Anaeromyxobacter Isolates from Soils.</title>
        <authorList>
            <person name="Masuda Y."/>
            <person name="Yamanaka H."/>
            <person name="Xu Z.X."/>
            <person name="Shiratori Y."/>
            <person name="Aono T."/>
            <person name="Amachi S."/>
            <person name="Senoo K."/>
            <person name="Itoh H."/>
        </authorList>
    </citation>
    <scope>NUCLEOTIDE SEQUENCE [LARGE SCALE GENOMIC DNA]</scope>
    <source>
        <strain evidence="4">R267</strain>
    </source>
</reference>
<accession>A0A7I9VMJ0</accession>
<dbReference type="RefSeq" id="WP_176064683.1">
    <property type="nucleotide sequence ID" value="NZ_BJTG01000004.1"/>
</dbReference>
<organism evidence="3 4">
    <name type="scientific">Anaeromyxobacter diazotrophicus</name>
    <dbReference type="NCBI Taxonomy" id="2590199"/>
    <lineage>
        <taxon>Bacteria</taxon>
        <taxon>Pseudomonadati</taxon>
        <taxon>Myxococcota</taxon>
        <taxon>Myxococcia</taxon>
        <taxon>Myxococcales</taxon>
        <taxon>Cystobacterineae</taxon>
        <taxon>Anaeromyxobacteraceae</taxon>
        <taxon>Anaeromyxobacter</taxon>
    </lineage>
</organism>
<keyword evidence="1" id="KW-1133">Transmembrane helix</keyword>
<feature type="domain" description="GYF" evidence="2">
    <location>
        <begin position="23"/>
        <end position="59"/>
    </location>
</feature>